<dbReference type="InterPro" id="IPR029787">
    <property type="entry name" value="Nucleotide_cyclase"/>
</dbReference>
<feature type="transmembrane region" description="Helical" evidence="1">
    <location>
        <begin position="6"/>
        <end position="25"/>
    </location>
</feature>
<feature type="transmembrane region" description="Helical" evidence="1">
    <location>
        <begin position="74"/>
        <end position="93"/>
    </location>
</feature>
<gene>
    <name evidence="3" type="ORF">SAMN05444401_3002</name>
</gene>
<sequence length="382" mass="44529">MSLENNIIINIYSILLLIIIGFRAARLTEKDSLKDKLYMMMLYSTIFMLIIDILSRFDGKPNTIYPIINRFGNLLIFMTSPVLSSIWLLYVHFQVFHHEDKTNQLAYKLVFINIVNAIILMISQFYGWFFYIDANNIYHRGPLFLLPAFLTITLMLVAFLIILKNRGKLEKKYFFSLMFFAFPPLIGIVLQIKFYGFSLILNSVVPSMLVLFLNIQNHNIYSDYLTGVNNRKSLDMYLEKKISTSTPNKSFSAILLDLDNFKAINDNYGHDMGDNALETTAKLLKSCLRSNDLIARYGGDEFFIILDVSKRKDLENMVKRINNCFEKYNESSSEPYKILFSSGYAVYDYNSHMKSEEFQKYVDVLMYEDKQKHKIVKDNGPI</sequence>
<name>A0A1M6J9E2_9CLOT</name>
<feature type="transmembrane region" description="Helical" evidence="1">
    <location>
        <begin position="143"/>
        <end position="161"/>
    </location>
</feature>
<feature type="transmembrane region" description="Helical" evidence="1">
    <location>
        <begin position="105"/>
        <end position="131"/>
    </location>
</feature>
<dbReference type="Pfam" id="PF00990">
    <property type="entry name" value="GGDEF"/>
    <property type="match status" value="1"/>
</dbReference>
<dbReference type="InterPro" id="IPR050469">
    <property type="entry name" value="Diguanylate_Cyclase"/>
</dbReference>
<evidence type="ECO:0000256" key="1">
    <source>
        <dbReference type="SAM" id="Phobius"/>
    </source>
</evidence>
<feature type="domain" description="GGDEF" evidence="2">
    <location>
        <begin position="249"/>
        <end position="382"/>
    </location>
</feature>
<dbReference type="InterPro" id="IPR000160">
    <property type="entry name" value="GGDEF_dom"/>
</dbReference>
<organism evidence="3 4">
    <name type="scientific">Clostridium amylolyticum</name>
    <dbReference type="NCBI Taxonomy" id="1121298"/>
    <lineage>
        <taxon>Bacteria</taxon>
        <taxon>Bacillati</taxon>
        <taxon>Bacillota</taxon>
        <taxon>Clostridia</taxon>
        <taxon>Eubacteriales</taxon>
        <taxon>Clostridiaceae</taxon>
        <taxon>Clostridium</taxon>
    </lineage>
</organism>
<dbReference type="AlphaFoldDB" id="A0A1M6J9E2"/>
<feature type="transmembrane region" description="Helical" evidence="1">
    <location>
        <begin position="196"/>
        <end position="215"/>
    </location>
</feature>
<dbReference type="Gene3D" id="3.30.70.270">
    <property type="match status" value="1"/>
</dbReference>
<dbReference type="SMART" id="SM00267">
    <property type="entry name" value="GGDEF"/>
    <property type="match status" value="1"/>
</dbReference>
<accession>A0A1M6J9E2</accession>
<evidence type="ECO:0000313" key="4">
    <source>
        <dbReference type="Proteomes" id="UP000184080"/>
    </source>
</evidence>
<dbReference type="PANTHER" id="PTHR45138:SF9">
    <property type="entry name" value="DIGUANYLATE CYCLASE DGCM-RELATED"/>
    <property type="match status" value="1"/>
</dbReference>
<evidence type="ECO:0000313" key="3">
    <source>
        <dbReference type="EMBL" id="SHJ43307.1"/>
    </source>
</evidence>
<dbReference type="InterPro" id="IPR043128">
    <property type="entry name" value="Rev_trsase/Diguanyl_cyclase"/>
</dbReference>
<dbReference type="NCBIfam" id="TIGR00254">
    <property type="entry name" value="GGDEF"/>
    <property type="match status" value="1"/>
</dbReference>
<evidence type="ECO:0000259" key="2">
    <source>
        <dbReference type="PROSITE" id="PS50887"/>
    </source>
</evidence>
<dbReference type="STRING" id="1121298.SAMN05444401_3002"/>
<keyword evidence="1" id="KW-0812">Transmembrane</keyword>
<keyword evidence="1" id="KW-0472">Membrane</keyword>
<proteinExistence type="predicted"/>
<dbReference type="CDD" id="cd01949">
    <property type="entry name" value="GGDEF"/>
    <property type="match status" value="1"/>
</dbReference>
<dbReference type="GO" id="GO:0052621">
    <property type="term" value="F:diguanylate cyclase activity"/>
    <property type="evidence" value="ECO:0007669"/>
    <property type="project" value="TreeGrafter"/>
</dbReference>
<dbReference type="PANTHER" id="PTHR45138">
    <property type="entry name" value="REGULATORY COMPONENTS OF SENSORY TRANSDUCTION SYSTEM"/>
    <property type="match status" value="1"/>
</dbReference>
<dbReference type="EMBL" id="FQZO01000005">
    <property type="protein sequence ID" value="SHJ43307.1"/>
    <property type="molecule type" value="Genomic_DNA"/>
</dbReference>
<feature type="transmembrane region" description="Helical" evidence="1">
    <location>
        <begin position="173"/>
        <end position="190"/>
    </location>
</feature>
<feature type="transmembrane region" description="Helical" evidence="1">
    <location>
        <begin position="37"/>
        <end position="54"/>
    </location>
</feature>
<dbReference type="Proteomes" id="UP000184080">
    <property type="component" value="Unassembled WGS sequence"/>
</dbReference>
<keyword evidence="1" id="KW-1133">Transmembrane helix</keyword>
<dbReference type="SUPFAM" id="SSF55073">
    <property type="entry name" value="Nucleotide cyclase"/>
    <property type="match status" value="1"/>
</dbReference>
<dbReference type="PROSITE" id="PS50887">
    <property type="entry name" value="GGDEF"/>
    <property type="match status" value="1"/>
</dbReference>
<reference evidence="3 4" key="1">
    <citation type="submission" date="2016-11" db="EMBL/GenBank/DDBJ databases">
        <authorList>
            <person name="Jaros S."/>
            <person name="Januszkiewicz K."/>
            <person name="Wedrychowicz H."/>
        </authorList>
    </citation>
    <scope>NUCLEOTIDE SEQUENCE [LARGE SCALE GENOMIC DNA]</scope>
    <source>
        <strain evidence="3 4">DSM 21864</strain>
    </source>
</reference>
<dbReference type="RefSeq" id="WP_073008370.1">
    <property type="nucleotide sequence ID" value="NZ_FQZO01000005.1"/>
</dbReference>
<keyword evidence="4" id="KW-1185">Reference proteome</keyword>
<dbReference type="OrthoDB" id="9805474at2"/>
<protein>
    <submittedName>
        <fullName evidence="3">Diguanylate cyclase (GGDEF) domain-containing protein</fullName>
    </submittedName>
</protein>